<keyword evidence="1" id="KW-0472">Membrane</keyword>
<organism evidence="3 4">
    <name type="scientific">Candidatus Lucifugimonas marina</name>
    <dbReference type="NCBI Taxonomy" id="3038979"/>
    <lineage>
        <taxon>Bacteria</taxon>
        <taxon>Bacillati</taxon>
        <taxon>Chloroflexota</taxon>
        <taxon>Dehalococcoidia</taxon>
        <taxon>SAR202 cluster</taxon>
        <taxon>Candidatus Lucifugimonadales</taxon>
        <taxon>Candidatus Lucifugimonadaceae</taxon>
        <taxon>Candidatus Lucifugimonas</taxon>
    </lineage>
</organism>
<feature type="transmembrane region" description="Helical" evidence="1">
    <location>
        <begin position="73"/>
        <end position="95"/>
    </location>
</feature>
<accession>A0AAJ6CT05</accession>
<evidence type="ECO:0008006" key="6">
    <source>
        <dbReference type="Google" id="ProtNLM"/>
    </source>
</evidence>
<proteinExistence type="predicted"/>
<dbReference type="EMBL" id="CP046147">
    <property type="protein sequence ID" value="WFG39833.1"/>
    <property type="molecule type" value="Genomic_DNA"/>
</dbReference>
<feature type="transmembrane region" description="Helical" evidence="1">
    <location>
        <begin position="43"/>
        <end position="61"/>
    </location>
</feature>
<reference evidence="4" key="3">
    <citation type="submission" date="2023-06" db="EMBL/GenBank/DDBJ databases">
        <title>Pangenomics reveal diversification of enzyme families and niche specialization in globally abundant SAR202 bacteria.</title>
        <authorList>
            <person name="Saw J.H.W."/>
        </authorList>
    </citation>
    <scope>NUCLEOTIDE SEQUENCE [LARGE SCALE GENOMIC DNA]</scope>
    <source>
        <strain evidence="4">JH1073</strain>
    </source>
</reference>
<evidence type="ECO:0000256" key="1">
    <source>
        <dbReference type="SAM" id="Phobius"/>
    </source>
</evidence>
<dbReference type="EMBL" id="WMBE01000003">
    <property type="protein sequence ID" value="MDG0867805.1"/>
    <property type="molecule type" value="Genomic_DNA"/>
</dbReference>
<feature type="transmembrane region" description="Helical" evidence="1">
    <location>
        <begin position="7"/>
        <end position="27"/>
    </location>
</feature>
<evidence type="ECO:0000313" key="5">
    <source>
        <dbReference type="Proteomes" id="UP001321249"/>
    </source>
</evidence>
<gene>
    <name evidence="2" type="ORF">GKO46_12070</name>
    <name evidence="3" type="ORF">GKO48_09460</name>
</gene>
<dbReference type="Proteomes" id="UP001219901">
    <property type="component" value="Chromosome"/>
</dbReference>
<reference evidence="3" key="2">
    <citation type="journal article" date="2023" name="Nat. Commun.">
        <title>Cultivation of marine bacteria of the SAR202 clade.</title>
        <authorList>
            <person name="Lim Y."/>
            <person name="Seo J.H."/>
            <person name="Giovannoni S.J."/>
            <person name="Kang I."/>
            <person name="Cho J.C."/>
        </authorList>
    </citation>
    <scope>NUCLEOTIDE SEQUENCE</scope>
    <source>
        <strain evidence="3">JH1073</strain>
    </source>
</reference>
<protein>
    <recommendedName>
        <fullName evidence="6">DUF4234 domain-containing protein</fullName>
    </recommendedName>
</protein>
<keyword evidence="1" id="KW-0812">Transmembrane</keyword>
<reference evidence="4 5" key="1">
    <citation type="submission" date="2019-11" db="EMBL/GenBank/DDBJ databases">
        <authorList>
            <person name="Cho J.-C."/>
        </authorList>
    </citation>
    <scope>NUCLEOTIDE SEQUENCE [LARGE SCALE GENOMIC DNA]</scope>
    <source>
        <strain evidence="3 4">JH1073</strain>
        <strain evidence="2 5">JH702</strain>
    </source>
</reference>
<dbReference type="Proteomes" id="UP001321249">
    <property type="component" value="Unassembled WGS sequence"/>
</dbReference>
<dbReference type="AlphaFoldDB" id="A0AAJ6CT05"/>
<name>A0AAJ6CT05_9CHLR</name>
<evidence type="ECO:0000313" key="4">
    <source>
        <dbReference type="Proteomes" id="UP001219901"/>
    </source>
</evidence>
<evidence type="ECO:0000313" key="2">
    <source>
        <dbReference type="EMBL" id="MDG0867805.1"/>
    </source>
</evidence>
<sequence>MVKRRNMLFQFVMYFLTFGLYSLYWYYSTLDEMTKLKGKRVEALLWTILMIIPIANFFAMWKHSAAADQAFDRTYPAILLWVLWIFVSPVVWILLQIELNRVAGTPFPVEASATEL</sequence>
<keyword evidence="1" id="KW-1133">Transmembrane helix</keyword>
<dbReference type="RefSeq" id="WP_342826513.1">
    <property type="nucleotide sequence ID" value="NZ_CP046146.1"/>
</dbReference>
<evidence type="ECO:0000313" key="3">
    <source>
        <dbReference type="EMBL" id="WFG39833.1"/>
    </source>
</evidence>
<keyword evidence="4" id="KW-1185">Reference proteome</keyword>